<comment type="similarity">
    <text evidence="7">Belongs to the RnpA family.</text>
</comment>
<dbReference type="GO" id="GO:0030677">
    <property type="term" value="C:ribonuclease P complex"/>
    <property type="evidence" value="ECO:0007669"/>
    <property type="project" value="TreeGrafter"/>
</dbReference>
<dbReference type="EMBL" id="LUGM01000002">
    <property type="protein sequence ID" value="KYH13918.1"/>
    <property type="molecule type" value="Genomic_DNA"/>
</dbReference>
<dbReference type="Pfam" id="PF00825">
    <property type="entry name" value="Ribonuclease_P"/>
    <property type="match status" value="1"/>
</dbReference>
<sequence length="115" mass="13529">MEKAYRIKRNKDFQFIYKNGKSVANKQFVVYIKHKEKLEHFRLGISVSKKLGNAVVRNRIKRGIRENFKVHKDDIIPVDIIIIARQPAKNMTTLEIQSSLEHVLKIAKVFNKKIK</sequence>
<dbReference type="GO" id="GO:0001682">
    <property type="term" value="P:tRNA 5'-leader removal"/>
    <property type="evidence" value="ECO:0007669"/>
    <property type="project" value="UniProtKB-UniRule"/>
</dbReference>
<dbReference type="GO" id="GO:0000049">
    <property type="term" value="F:tRNA binding"/>
    <property type="evidence" value="ECO:0007669"/>
    <property type="project" value="UniProtKB-UniRule"/>
</dbReference>
<gene>
    <name evidence="7 9" type="primary">rnpA</name>
    <name evidence="9" type="ORF">A0131_03750</name>
</gene>
<proteinExistence type="inferred from homology"/>
<evidence type="ECO:0000256" key="8">
    <source>
        <dbReference type="NCBIfam" id="TIGR00188"/>
    </source>
</evidence>
<organism evidence="9 10">
    <name type="scientific">Staphylococcus kloosii</name>
    <dbReference type="NCBI Taxonomy" id="29384"/>
    <lineage>
        <taxon>Bacteria</taxon>
        <taxon>Bacillati</taxon>
        <taxon>Bacillota</taxon>
        <taxon>Bacilli</taxon>
        <taxon>Bacillales</taxon>
        <taxon>Staphylococcaceae</taxon>
        <taxon>Staphylococcus</taxon>
    </lineage>
</organism>
<dbReference type="SUPFAM" id="SSF54211">
    <property type="entry name" value="Ribosomal protein S5 domain 2-like"/>
    <property type="match status" value="1"/>
</dbReference>
<keyword evidence="3 7" id="KW-0540">Nuclease</keyword>
<dbReference type="PANTHER" id="PTHR33992">
    <property type="entry name" value="RIBONUCLEASE P PROTEIN COMPONENT"/>
    <property type="match status" value="1"/>
</dbReference>
<accession>A0A151A3B0</accession>
<evidence type="ECO:0000256" key="1">
    <source>
        <dbReference type="ARBA" id="ARBA00002663"/>
    </source>
</evidence>
<evidence type="ECO:0000313" key="9">
    <source>
        <dbReference type="EMBL" id="KYH13918.1"/>
    </source>
</evidence>
<dbReference type="RefSeq" id="WP_061854145.1">
    <property type="nucleotide sequence ID" value="NZ_LUGM01000002.1"/>
</dbReference>
<comment type="catalytic activity">
    <reaction evidence="7">
        <text>Endonucleolytic cleavage of RNA, removing 5'-extranucleotides from tRNA precursor.</text>
        <dbReference type="EC" id="3.1.26.5"/>
    </reaction>
</comment>
<dbReference type="GO" id="GO:0004526">
    <property type="term" value="F:ribonuclease P activity"/>
    <property type="evidence" value="ECO:0007669"/>
    <property type="project" value="UniProtKB-UniRule"/>
</dbReference>
<dbReference type="InterPro" id="IPR020539">
    <property type="entry name" value="RNase_P_CS"/>
</dbReference>
<reference evidence="9 10" key="1">
    <citation type="submission" date="2016-02" db="EMBL/GenBank/DDBJ databases">
        <title>Draft genome sequence of hydrocarbon degrading Staphylococcus saprophyticus Strain CNV2, isolated from crude-oil contaminated soil from Noonmati Oil Refinery, Guwahati, Assam, India.</title>
        <authorList>
            <person name="Mukherjee A."/>
            <person name="Chettri B."/>
            <person name="Langpoklakpam J."/>
            <person name="Singh A.K."/>
            <person name="Chattopadhyay D.J."/>
        </authorList>
    </citation>
    <scope>NUCLEOTIDE SEQUENCE [LARGE SCALE GENOMIC DNA]</scope>
    <source>
        <strain evidence="9 10">CNV2</strain>
    </source>
</reference>
<evidence type="ECO:0000256" key="4">
    <source>
        <dbReference type="ARBA" id="ARBA00022759"/>
    </source>
</evidence>
<comment type="function">
    <text evidence="1 7">RNaseP catalyzes the removal of the 5'-leader sequence from pre-tRNA to produce the mature 5'-terminus. It can also cleave other RNA substrates such as 4.5S RNA. The protein component plays an auxiliary but essential role in vivo by binding to the 5'-leader sequence and broadening the substrate specificity of the ribozyme.</text>
</comment>
<evidence type="ECO:0000256" key="6">
    <source>
        <dbReference type="ARBA" id="ARBA00022884"/>
    </source>
</evidence>
<dbReference type="EC" id="3.1.26.5" evidence="7 8"/>
<dbReference type="FunFam" id="3.30.230.10:FF:000021">
    <property type="entry name" value="Ribonuclease P protein component"/>
    <property type="match status" value="1"/>
</dbReference>
<keyword evidence="4 7" id="KW-0255">Endonuclease</keyword>
<dbReference type="PANTHER" id="PTHR33992:SF1">
    <property type="entry name" value="RIBONUCLEASE P PROTEIN COMPONENT"/>
    <property type="match status" value="1"/>
</dbReference>
<dbReference type="PROSITE" id="PS00648">
    <property type="entry name" value="RIBONUCLEASE_P"/>
    <property type="match status" value="1"/>
</dbReference>
<name>A0A151A3B0_9STAP</name>
<evidence type="ECO:0000256" key="5">
    <source>
        <dbReference type="ARBA" id="ARBA00022801"/>
    </source>
</evidence>
<keyword evidence="5 7" id="KW-0378">Hydrolase</keyword>
<keyword evidence="6 7" id="KW-0694">RNA-binding</keyword>
<dbReference type="AlphaFoldDB" id="A0A151A3B0"/>
<dbReference type="HAMAP" id="MF_00227">
    <property type="entry name" value="RNase_P"/>
    <property type="match status" value="1"/>
</dbReference>
<evidence type="ECO:0000256" key="3">
    <source>
        <dbReference type="ARBA" id="ARBA00022722"/>
    </source>
</evidence>
<dbReference type="Proteomes" id="UP000075418">
    <property type="component" value="Unassembled WGS sequence"/>
</dbReference>
<evidence type="ECO:0000256" key="2">
    <source>
        <dbReference type="ARBA" id="ARBA00022694"/>
    </source>
</evidence>
<comment type="caution">
    <text evidence="9">The sequence shown here is derived from an EMBL/GenBank/DDBJ whole genome shotgun (WGS) entry which is preliminary data.</text>
</comment>
<protein>
    <recommendedName>
        <fullName evidence="7 8">Ribonuclease P protein component</fullName>
        <shortName evidence="7">RNase P protein</shortName>
        <shortName evidence="7">RNaseP protein</shortName>
        <ecNumber evidence="7 8">3.1.26.5</ecNumber>
    </recommendedName>
    <alternativeName>
        <fullName evidence="7">Protein C5</fullName>
    </alternativeName>
</protein>
<keyword evidence="2 7" id="KW-0819">tRNA processing</keyword>
<dbReference type="GO" id="GO:0042781">
    <property type="term" value="F:3'-tRNA processing endoribonuclease activity"/>
    <property type="evidence" value="ECO:0007669"/>
    <property type="project" value="TreeGrafter"/>
</dbReference>
<dbReference type="InterPro" id="IPR020568">
    <property type="entry name" value="Ribosomal_Su5_D2-typ_SF"/>
</dbReference>
<evidence type="ECO:0000313" key="10">
    <source>
        <dbReference type="Proteomes" id="UP000075418"/>
    </source>
</evidence>
<dbReference type="InterPro" id="IPR000100">
    <property type="entry name" value="RNase_P"/>
</dbReference>
<dbReference type="InterPro" id="IPR014721">
    <property type="entry name" value="Ribsml_uS5_D2-typ_fold_subgr"/>
</dbReference>
<evidence type="ECO:0000256" key="7">
    <source>
        <dbReference type="HAMAP-Rule" id="MF_00227"/>
    </source>
</evidence>
<dbReference type="NCBIfam" id="TIGR00188">
    <property type="entry name" value="rnpA"/>
    <property type="match status" value="1"/>
</dbReference>
<dbReference type="Gene3D" id="3.30.230.10">
    <property type="match status" value="1"/>
</dbReference>
<comment type="subunit">
    <text evidence="7">Consists of a catalytic RNA component (M1 or rnpB) and a protein subunit.</text>
</comment>